<dbReference type="AlphaFoldDB" id="A0A0M7B9R4"/>
<dbReference type="InterPro" id="IPR035919">
    <property type="entry name" value="EAL_sf"/>
</dbReference>
<evidence type="ECO:0000313" key="2">
    <source>
        <dbReference type="EMBL" id="CUH37165.1"/>
    </source>
</evidence>
<keyword evidence="3" id="KW-1185">Reference proteome</keyword>
<dbReference type="Pfam" id="PF00563">
    <property type="entry name" value="EAL"/>
    <property type="match status" value="1"/>
</dbReference>
<dbReference type="InterPro" id="IPR001633">
    <property type="entry name" value="EAL_dom"/>
</dbReference>
<dbReference type="OrthoDB" id="9814202at2"/>
<dbReference type="STRING" id="313367.JSE7799_01267"/>
<evidence type="ECO:0000259" key="1">
    <source>
        <dbReference type="PROSITE" id="PS50883"/>
    </source>
</evidence>
<gene>
    <name evidence="2" type="primary">ycgF</name>
    <name evidence="2" type="ORF">JSE7799_01267</name>
</gene>
<proteinExistence type="predicted"/>
<organism evidence="2 3">
    <name type="scientific">Jannaschia seosinensis</name>
    <dbReference type="NCBI Taxonomy" id="313367"/>
    <lineage>
        <taxon>Bacteria</taxon>
        <taxon>Pseudomonadati</taxon>
        <taxon>Pseudomonadota</taxon>
        <taxon>Alphaproteobacteria</taxon>
        <taxon>Rhodobacterales</taxon>
        <taxon>Roseobacteraceae</taxon>
        <taxon>Jannaschia</taxon>
    </lineage>
</organism>
<dbReference type="SMART" id="SM00052">
    <property type="entry name" value="EAL"/>
    <property type="match status" value="1"/>
</dbReference>
<reference evidence="2 3" key="1">
    <citation type="submission" date="2015-09" db="EMBL/GenBank/DDBJ databases">
        <authorList>
            <person name="Jackson K.R."/>
            <person name="Lunt B.L."/>
            <person name="Fisher J.N.B."/>
            <person name="Gardner A.V."/>
            <person name="Bailey M.E."/>
            <person name="Deus L.M."/>
            <person name="Earl A.S."/>
            <person name="Gibby P.D."/>
            <person name="Hartmann K.A."/>
            <person name="Liu J.E."/>
            <person name="Manci A.M."/>
            <person name="Nielsen D.A."/>
            <person name="Solomon M.B."/>
            <person name="Breakwell D.P."/>
            <person name="Burnett S.H."/>
            <person name="Grose J.H."/>
        </authorList>
    </citation>
    <scope>NUCLEOTIDE SEQUENCE [LARGE SCALE GENOMIC DNA]</scope>
    <source>
        <strain evidence="2 3">CECT 7799</strain>
    </source>
</reference>
<dbReference type="RefSeq" id="WP_083480331.1">
    <property type="nucleotide sequence ID" value="NZ_CYPR01000076.1"/>
</dbReference>
<dbReference type="CDD" id="cd01948">
    <property type="entry name" value="EAL"/>
    <property type="match status" value="1"/>
</dbReference>
<dbReference type="GO" id="GO:0071111">
    <property type="term" value="F:cyclic-guanylate-specific phosphodiesterase activity"/>
    <property type="evidence" value="ECO:0007669"/>
    <property type="project" value="InterPro"/>
</dbReference>
<dbReference type="PROSITE" id="PS50883">
    <property type="entry name" value="EAL"/>
    <property type="match status" value="1"/>
</dbReference>
<accession>A0A0M7B9R4</accession>
<dbReference type="PANTHER" id="PTHR33121">
    <property type="entry name" value="CYCLIC DI-GMP PHOSPHODIESTERASE PDEF"/>
    <property type="match status" value="1"/>
</dbReference>
<feature type="domain" description="EAL" evidence="1">
    <location>
        <begin position="4"/>
        <end position="253"/>
    </location>
</feature>
<dbReference type="Gene3D" id="3.20.20.450">
    <property type="entry name" value="EAL domain"/>
    <property type="match status" value="1"/>
</dbReference>
<dbReference type="SUPFAM" id="SSF141868">
    <property type="entry name" value="EAL domain-like"/>
    <property type="match status" value="1"/>
</dbReference>
<dbReference type="Proteomes" id="UP000049455">
    <property type="component" value="Unassembled WGS sequence"/>
</dbReference>
<sequence length="270" mass="29545">MTQMFSPCTACRDGAEFEVPISMAFQPIISAGGQSVFAYEALVRGADGAGAGAVPSRVNEATRYTFDQTCRRTAIAKAAELDLAKDGAMLSINFLPNAVYNPRACIRVTLDAAKDAGFPNDRIMFEFTESEKVDPEHLLGILKHYRSLGFLTAIDDFGAGYAGLGLLANFVPDVVKLDMHLVRNIDTCETRRSILKHTVPMLNDLGVTIIAEGIETLGEYEALRTLGIDLMQGYLFAKPAFEALPEPSWPMETKFSNTDVRVRSPLKQRA</sequence>
<dbReference type="PANTHER" id="PTHR33121:SF15">
    <property type="entry name" value="BLUE LIGHT- AND TEMPERATURE-REGULATED ANTIREPRESSOR BLUF"/>
    <property type="match status" value="1"/>
</dbReference>
<dbReference type="InterPro" id="IPR050706">
    <property type="entry name" value="Cyclic-di-GMP_PDE-like"/>
</dbReference>
<dbReference type="EMBL" id="CYPR01000076">
    <property type="protein sequence ID" value="CUH37165.1"/>
    <property type="molecule type" value="Genomic_DNA"/>
</dbReference>
<evidence type="ECO:0000313" key="3">
    <source>
        <dbReference type="Proteomes" id="UP000049455"/>
    </source>
</evidence>
<protein>
    <submittedName>
        <fullName evidence="2">Blue light-and temperature-regulated antirepressor YcgF</fullName>
    </submittedName>
</protein>
<name>A0A0M7B9R4_9RHOB</name>